<organism evidence="4 5">
    <name type="scientific">Peptoclostridium acidaminophilum DSM 3953</name>
    <dbReference type="NCBI Taxonomy" id="1286171"/>
    <lineage>
        <taxon>Bacteria</taxon>
        <taxon>Bacillati</taxon>
        <taxon>Bacillota</taxon>
        <taxon>Clostridia</taxon>
        <taxon>Peptostreptococcales</taxon>
        <taxon>Peptoclostridiaceae</taxon>
        <taxon>Peptoclostridium</taxon>
    </lineage>
</organism>
<feature type="transmembrane region" description="Helical" evidence="2">
    <location>
        <begin position="244"/>
        <end position="263"/>
    </location>
</feature>
<evidence type="ECO:0000313" key="5">
    <source>
        <dbReference type="Proteomes" id="UP000019591"/>
    </source>
</evidence>
<dbReference type="PANTHER" id="PTHR22911">
    <property type="entry name" value="ACYL-MALONYL CONDENSING ENZYME-RELATED"/>
    <property type="match status" value="1"/>
</dbReference>
<dbReference type="SUPFAM" id="SSF103481">
    <property type="entry name" value="Multidrug resistance efflux transporter EmrE"/>
    <property type="match status" value="2"/>
</dbReference>
<feature type="transmembrane region" description="Helical" evidence="2">
    <location>
        <begin position="33"/>
        <end position="53"/>
    </location>
</feature>
<name>W8T942_PEPAC</name>
<dbReference type="RefSeq" id="WP_025437015.1">
    <property type="nucleotide sequence ID" value="NZ_CP007453.1"/>
</dbReference>
<evidence type="ECO:0000256" key="2">
    <source>
        <dbReference type="SAM" id="Phobius"/>
    </source>
</evidence>
<feature type="transmembrane region" description="Helical" evidence="2">
    <location>
        <begin position="122"/>
        <end position="139"/>
    </location>
</feature>
<dbReference type="InterPro" id="IPR000620">
    <property type="entry name" value="EamA_dom"/>
</dbReference>
<evidence type="ECO:0000256" key="1">
    <source>
        <dbReference type="ARBA" id="ARBA00007362"/>
    </source>
</evidence>
<dbReference type="PANTHER" id="PTHR22911:SF79">
    <property type="entry name" value="MOBA-LIKE NTP TRANSFERASE DOMAIN-CONTAINING PROTEIN"/>
    <property type="match status" value="1"/>
</dbReference>
<dbReference type="PATRIC" id="fig|1286171.3.peg.2859"/>
<dbReference type="HOGENOM" id="CLU_033863_9_2_9"/>
<feature type="transmembrane region" description="Helical" evidence="2">
    <location>
        <begin position="269"/>
        <end position="286"/>
    </location>
</feature>
<keyword evidence="5" id="KW-1185">Reference proteome</keyword>
<proteinExistence type="inferred from homology"/>
<keyword evidence="2" id="KW-0472">Membrane</keyword>
<dbReference type="AlphaFoldDB" id="W8T942"/>
<keyword evidence="4" id="KW-0614">Plasmid</keyword>
<feature type="domain" description="EamA" evidence="3">
    <location>
        <begin position="151"/>
        <end position="286"/>
    </location>
</feature>
<dbReference type="OrthoDB" id="6707571at2"/>
<sequence>MKDKPYLFIALAAVFWSVQGVLGKFLASDLEPMQTAFARIFVGFLFIFAFTFIRHKEDLKIDANGMFKLAVMGIVCQSGTSMFFFHSVSKTSVAAATALMYTAPIFAIFISRMVFGEKITPLKLLAVAVCSVGVFQTVTMGNFSVLTGSVIGVLSGLGAGLVYSLNSIIGKSLMRKYSNWAVLTYSFGFGALFMSPFCNPIGILPMLGKPNVIFGIIMMGLVPTFCAFGFYFTGIAKGALPSKVGIVATLEVALAVIWAAVLFGEPMGIMRALGICGIFAAVYILYVENSRADKATVAATAPADISRA</sequence>
<dbReference type="Proteomes" id="UP000019591">
    <property type="component" value="Plasmid EAL2_808p"/>
</dbReference>
<feature type="transmembrane region" description="Helical" evidence="2">
    <location>
        <begin position="212"/>
        <end position="232"/>
    </location>
</feature>
<gene>
    <name evidence="4" type="ORF">EAL2_808p06760</name>
</gene>
<keyword evidence="2" id="KW-1133">Transmembrane helix</keyword>
<evidence type="ECO:0000259" key="3">
    <source>
        <dbReference type="Pfam" id="PF00892"/>
    </source>
</evidence>
<evidence type="ECO:0000313" key="4">
    <source>
        <dbReference type="EMBL" id="AHM58179.1"/>
    </source>
</evidence>
<feature type="transmembrane region" description="Helical" evidence="2">
    <location>
        <begin position="177"/>
        <end position="197"/>
    </location>
</feature>
<feature type="transmembrane region" description="Helical" evidence="2">
    <location>
        <begin position="145"/>
        <end position="165"/>
    </location>
</feature>
<comment type="similarity">
    <text evidence="1">Belongs to the EamA transporter family.</text>
</comment>
<protein>
    <recommendedName>
        <fullName evidence="3">EamA domain-containing protein</fullName>
    </recommendedName>
</protein>
<dbReference type="GO" id="GO:0016020">
    <property type="term" value="C:membrane"/>
    <property type="evidence" value="ECO:0007669"/>
    <property type="project" value="InterPro"/>
</dbReference>
<dbReference type="eggNOG" id="COG0697">
    <property type="taxonomic scope" value="Bacteria"/>
</dbReference>
<dbReference type="KEGG" id="eac:EAL2_808p06760"/>
<reference evidence="4 5" key="1">
    <citation type="journal article" date="2014" name="Genome Announc.">
        <title>Complete Genome Sequence of Amino Acid-Utilizing Eubacterium acidaminophilum al-2 (DSM 3953).</title>
        <authorList>
            <person name="Poehlein A."/>
            <person name="Andreesen J.R."/>
            <person name="Daniel R."/>
        </authorList>
    </citation>
    <scope>NUCLEOTIDE SEQUENCE [LARGE SCALE GENOMIC DNA]</scope>
    <source>
        <strain evidence="4 5">DSM 3953</strain>
        <plasmid evidence="5">Plasmid EAL2_808p</plasmid>
    </source>
</reference>
<dbReference type="InterPro" id="IPR037185">
    <property type="entry name" value="EmrE-like"/>
</dbReference>
<dbReference type="Pfam" id="PF00892">
    <property type="entry name" value="EamA"/>
    <property type="match status" value="2"/>
</dbReference>
<keyword evidence="2" id="KW-0812">Transmembrane</keyword>
<feature type="domain" description="EamA" evidence="3">
    <location>
        <begin position="6"/>
        <end position="137"/>
    </location>
</feature>
<accession>W8T942</accession>
<feature type="transmembrane region" description="Helical" evidence="2">
    <location>
        <begin position="91"/>
        <end position="110"/>
    </location>
</feature>
<dbReference type="EMBL" id="CP007453">
    <property type="protein sequence ID" value="AHM58179.1"/>
    <property type="molecule type" value="Genomic_DNA"/>
</dbReference>
<geneLocation type="plasmid" evidence="4 5">
    <name>EAL2_808p</name>
</geneLocation>
<feature type="transmembrane region" description="Helical" evidence="2">
    <location>
        <begin position="65"/>
        <end position="85"/>
    </location>
</feature>